<proteinExistence type="predicted"/>
<dbReference type="EMBL" id="UINC01004574">
    <property type="protein sequence ID" value="SVA15333.1"/>
    <property type="molecule type" value="Genomic_DNA"/>
</dbReference>
<dbReference type="AlphaFoldDB" id="A0A381TMT0"/>
<gene>
    <name evidence="1" type="ORF">METZ01_LOCUS68187</name>
</gene>
<sequence>MTKIRPFKDEDLLLQVEDEMEGMINEMKGKFN</sequence>
<protein>
    <submittedName>
        <fullName evidence="1">Uncharacterized protein</fullName>
    </submittedName>
</protein>
<evidence type="ECO:0000313" key="1">
    <source>
        <dbReference type="EMBL" id="SVA15333.1"/>
    </source>
</evidence>
<accession>A0A381TMT0</accession>
<name>A0A381TMT0_9ZZZZ</name>
<organism evidence="1">
    <name type="scientific">marine metagenome</name>
    <dbReference type="NCBI Taxonomy" id="408172"/>
    <lineage>
        <taxon>unclassified sequences</taxon>
        <taxon>metagenomes</taxon>
        <taxon>ecological metagenomes</taxon>
    </lineage>
</organism>
<reference evidence="1" key="1">
    <citation type="submission" date="2018-05" db="EMBL/GenBank/DDBJ databases">
        <authorList>
            <person name="Lanie J.A."/>
            <person name="Ng W.-L."/>
            <person name="Kazmierczak K.M."/>
            <person name="Andrzejewski T.M."/>
            <person name="Davidsen T.M."/>
            <person name="Wayne K.J."/>
            <person name="Tettelin H."/>
            <person name="Glass J.I."/>
            <person name="Rusch D."/>
            <person name="Podicherti R."/>
            <person name="Tsui H.-C.T."/>
            <person name="Winkler M.E."/>
        </authorList>
    </citation>
    <scope>NUCLEOTIDE SEQUENCE</scope>
</reference>